<dbReference type="CDD" id="cd03046">
    <property type="entry name" value="GST_N_GTT1_like"/>
    <property type="match status" value="1"/>
</dbReference>
<evidence type="ECO:0000259" key="3">
    <source>
        <dbReference type="PROSITE" id="PS50405"/>
    </source>
</evidence>
<accession>A0A9X0DKC4</accession>
<evidence type="ECO:0000313" key="4">
    <source>
        <dbReference type="EMBL" id="KAJ8063933.1"/>
    </source>
</evidence>
<proteinExistence type="inferred from homology"/>
<dbReference type="InterPro" id="IPR010987">
    <property type="entry name" value="Glutathione-S-Trfase_C-like"/>
</dbReference>
<dbReference type="InterPro" id="IPR036282">
    <property type="entry name" value="Glutathione-S-Trfase_C_sf"/>
</dbReference>
<dbReference type="Pfam" id="PF00043">
    <property type="entry name" value="GST_C"/>
    <property type="match status" value="1"/>
</dbReference>
<comment type="caution">
    <text evidence="4">The sequence shown here is derived from an EMBL/GenBank/DDBJ whole genome shotgun (WGS) entry which is preliminary data.</text>
</comment>
<evidence type="ECO:0000259" key="2">
    <source>
        <dbReference type="PROSITE" id="PS50404"/>
    </source>
</evidence>
<dbReference type="SUPFAM" id="SSF52833">
    <property type="entry name" value="Thioredoxin-like"/>
    <property type="match status" value="1"/>
</dbReference>
<reference evidence="4" key="1">
    <citation type="submission" date="2022-11" db="EMBL/GenBank/DDBJ databases">
        <title>Genome Resource of Sclerotinia nivalis Strain SnTB1, a Plant Pathogen Isolated from American Ginseng.</title>
        <authorList>
            <person name="Fan S."/>
        </authorList>
    </citation>
    <scope>NUCLEOTIDE SEQUENCE</scope>
    <source>
        <strain evidence="4">SnTB1</strain>
    </source>
</reference>
<name>A0A9X0DKC4_9HELO</name>
<dbReference type="InterPro" id="IPR036249">
    <property type="entry name" value="Thioredoxin-like_sf"/>
</dbReference>
<dbReference type="Pfam" id="PF13417">
    <property type="entry name" value="GST_N_3"/>
    <property type="match status" value="1"/>
</dbReference>
<feature type="domain" description="GST C-terminal" evidence="3">
    <location>
        <begin position="132"/>
        <end position="275"/>
    </location>
</feature>
<dbReference type="PROSITE" id="PS50405">
    <property type="entry name" value="GST_CTER"/>
    <property type="match status" value="1"/>
</dbReference>
<evidence type="ECO:0000256" key="1">
    <source>
        <dbReference type="ARBA" id="ARBA00007409"/>
    </source>
</evidence>
<evidence type="ECO:0008006" key="6">
    <source>
        <dbReference type="Google" id="ProtNLM"/>
    </source>
</evidence>
<dbReference type="Gene3D" id="3.40.30.10">
    <property type="entry name" value="Glutaredoxin"/>
    <property type="match status" value="1"/>
</dbReference>
<dbReference type="SFLD" id="SFLDS00019">
    <property type="entry name" value="Glutathione_Transferase_(cytos"/>
    <property type="match status" value="1"/>
</dbReference>
<gene>
    <name evidence="4" type="ORF">OCU04_007782</name>
</gene>
<protein>
    <recommendedName>
        <fullName evidence="6">Glutathione S-transferase</fullName>
    </recommendedName>
</protein>
<dbReference type="SUPFAM" id="SSF47616">
    <property type="entry name" value="GST C-terminal domain-like"/>
    <property type="match status" value="1"/>
</dbReference>
<dbReference type="PROSITE" id="PS50404">
    <property type="entry name" value="GST_NTER"/>
    <property type="match status" value="1"/>
</dbReference>
<dbReference type="OrthoDB" id="2309723at2759"/>
<dbReference type="PANTHER" id="PTHR44051:SF9">
    <property type="entry name" value="GLUTATHIONE S-TRANSFERASE 1"/>
    <property type="match status" value="1"/>
</dbReference>
<dbReference type="AlphaFoldDB" id="A0A9X0DKC4"/>
<comment type="similarity">
    <text evidence="1">Belongs to the GST superfamily.</text>
</comment>
<keyword evidence="5" id="KW-1185">Reference proteome</keyword>
<organism evidence="4 5">
    <name type="scientific">Sclerotinia nivalis</name>
    <dbReference type="NCBI Taxonomy" id="352851"/>
    <lineage>
        <taxon>Eukaryota</taxon>
        <taxon>Fungi</taxon>
        <taxon>Dikarya</taxon>
        <taxon>Ascomycota</taxon>
        <taxon>Pezizomycotina</taxon>
        <taxon>Leotiomycetes</taxon>
        <taxon>Helotiales</taxon>
        <taxon>Sclerotiniaceae</taxon>
        <taxon>Sclerotinia</taxon>
    </lineage>
</organism>
<sequence length="277" mass="32076">MLILGNNLWISLYLAEFSHRQYLVNSIFLTLQLNLPTPQSNKMADNKPTLHHMDNSQSQRILWLLEELGVEYNVVHHFRKSADDPVAPFRSPESIKTLGPYGKAPILTTGAADGNRYIPESDAICTYLLRKFDTEDKFGLHSGDWIRDEILNSFNLTTFVRSVYFILFIDFDLIRNGVMDYFDGPEMREILTILDGELKNAPEGGYFMGKNPGRADIMMEFPMSFVKHRNWIDLEKEFPKLDEWLKRVYDRPAWKRGLEKGNGSYDLNVFPKRAVVS</sequence>
<dbReference type="Gene3D" id="1.20.1050.10">
    <property type="match status" value="1"/>
</dbReference>
<dbReference type="InterPro" id="IPR040079">
    <property type="entry name" value="Glutathione_S-Trfase"/>
</dbReference>
<dbReference type="PANTHER" id="PTHR44051">
    <property type="entry name" value="GLUTATHIONE S-TRANSFERASE-RELATED"/>
    <property type="match status" value="1"/>
</dbReference>
<evidence type="ECO:0000313" key="5">
    <source>
        <dbReference type="Proteomes" id="UP001152300"/>
    </source>
</evidence>
<dbReference type="InterPro" id="IPR004046">
    <property type="entry name" value="GST_C"/>
</dbReference>
<dbReference type="Proteomes" id="UP001152300">
    <property type="component" value="Unassembled WGS sequence"/>
</dbReference>
<dbReference type="InterPro" id="IPR004045">
    <property type="entry name" value="Glutathione_S-Trfase_N"/>
</dbReference>
<dbReference type="EMBL" id="JAPEIS010000008">
    <property type="protein sequence ID" value="KAJ8063933.1"/>
    <property type="molecule type" value="Genomic_DNA"/>
</dbReference>
<feature type="domain" description="GST N-terminal" evidence="2">
    <location>
        <begin position="46"/>
        <end position="136"/>
    </location>
</feature>